<keyword evidence="6 11" id="KW-0798">TonB box</keyword>
<dbReference type="Gene3D" id="2.40.170.20">
    <property type="entry name" value="TonB-dependent receptor, beta-barrel domain"/>
    <property type="match status" value="1"/>
</dbReference>
<comment type="subcellular location">
    <subcellularLocation>
        <location evidence="1 10">Cell outer membrane</location>
        <topology evidence="1 10">Multi-pass membrane protein</topology>
    </subcellularLocation>
</comment>
<reference evidence="15" key="1">
    <citation type="submission" date="2016-04" db="EMBL/GenBank/DDBJ databases">
        <authorList>
            <person name="Evans L.H."/>
            <person name="Alamgir A."/>
            <person name="Owens N."/>
            <person name="Weber N.D."/>
            <person name="Virtaneva K."/>
            <person name="Barbian K."/>
            <person name="Babar A."/>
            <person name="Rosenke K."/>
        </authorList>
    </citation>
    <scope>NUCLEOTIDE SEQUENCE</scope>
    <source>
        <strain evidence="15">92-2</strain>
    </source>
</reference>
<comment type="similarity">
    <text evidence="10 11">Belongs to the TonB-dependent receptor family.</text>
</comment>
<dbReference type="RefSeq" id="WP_227119270.1">
    <property type="nucleotide sequence ID" value="NZ_CABUEN010000006.1"/>
</dbReference>
<dbReference type="GO" id="GO:0044718">
    <property type="term" value="P:siderophore transmembrane transport"/>
    <property type="evidence" value="ECO:0007669"/>
    <property type="project" value="TreeGrafter"/>
</dbReference>
<keyword evidence="2 10" id="KW-0813">Transport</keyword>
<protein>
    <submittedName>
        <fullName evidence="15">TonB-dependent receptor</fullName>
    </submittedName>
</protein>
<proteinExistence type="inferred from homology"/>
<evidence type="ECO:0000259" key="13">
    <source>
        <dbReference type="Pfam" id="PF00593"/>
    </source>
</evidence>
<dbReference type="InterPro" id="IPR000531">
    <property type="entry name" value="Beta-barrel_TonB"/>
</dbReference>
<dbReference type="Gene3D" id="2.170.130.10">
    <property type="entry name" value="TonB-dependent receptor, plug domain"/>
    <property type="match status" value="1"/>
</dbReference>
<dbReference type="AlphaFoldDB" id="A0A212KHV5"/>
<dbReference type="PROSITE" id="PS01156">
    <property type="entry name" value="TONB_DEPENDENT_REC_2"/>
    <property type="match status" value="1"/>
</dbReference>
<dbReference type="Pfam" id="PF07715">
    <property type="entry name" value="Plug"/>
    <property type="match status" value="1"/>
</dbReference>
<dbReference type="InterPro" id="IPR039426">
    <property type="entry name" value="TonB-dep_rcpt-like"/>
</dbReference>
<evidence type="ECO:0000256" key="5">
    <source>
        <dbReference type="ARBA" id="ARBA00022729"/>
    </source>
</evidence>
<organism evidence="15">
    <name type="scientific">uncultured Desulfovibrio sp</name>
    <dbReference type="NCBI Taxonomy" id="167968"/>
    <lineage>
        <taxon>Bacteria</taxon>
        <taxon>Pseudomonadati</taxon>
        <taxon>Thermodesulfobacteriota</taxon>
        <taxon>Desulfovibrionia</taxon>
        <taxon>Desulfovibrionales</taxon>
        <taxon>Desulfovibrionaceae</taxon>
        <taxon>Desulfovibrio</taxon>
        <taxon>environmental samples</taxon>
    </lineage>
</organism>
<evidence type="ECO:0000256" key="4">
    <source>
        <dbReference type="ARBA" id="ARBA00022692"/>
    </source>
</evidence>
<dbReference type="InterPro" id="IPR037066">
    <property type="entry name" value="Plug_dom_sf"/>
</dbReference>
<sequence length="691" mass="77704">MKQWHRHAAVMALLGIIGSPCAASAGNEGNGEVQLSPLEMAASKDTIDHITQVDIERKTARNLWEALRGVEGVNLQTSAGRNEGTISIRGSNRYQVGLYIDDIPVATAYRNEWDANNILTYGLESIEVSKGYSSPLLISNNNLAGAVNLRTAKPKKEFEATAKYMNFFDRNVQNQGQMAAASVGTKQDLYYLKGTFIFNNQNFFTYPASFDSAPYQPGSRARNSDNQTLSGNIIGGWTPNDDVDVMVGYTRQHFQKGQPFDAAQTRTGDSTTYPYKRFWEWPEYETSRVYANGNFNLSSKAHLKAVAYYDWHQDTSKSYTDVSMTRRDSADKTYDQFTTGGQLTFDYTFNPANKIALSAGYRLLSHKEYNDYSVFDDTGLKPKLKKKAADVGSQLDEHITETYTDLGAEYTLKPVDKLTLVFGSSLSTMVPQTLESRDHTTGDMYSYKDGLSDPKTLFNYQVGAFYDLTEHHEVFATFAKKSRFATMRERYMRTSGTPANPDLNPEQAYHYELGYKGIFGDWLKLNSSVYYSDVTDLITSQGTSGNMSFSNLNRATFYGYELGAEAVFNQYVSVGAVFNYMHWNNCTNDDKLTQLPELTSTLYSVITPVEGFSIIPQVNMSSGFYWNSAPYDTYYRKAPGFTTVDLKAVYDINKNFSVEAGVKNMFDQEYAYSAYYPEPGRSFFMGVTATF</sequence>
<dbReference type="EMBL" id="FLUP01000002">
    <property type="protein sequence ID" value="SBW11316.1"/>
    <property type="molecule type" value="Genomic_DNA"/>
</dbReference>
<feature type="chain" id="PRO_5013369977" evidence="12">
    <location>
        <begin position="23"/>
        <end position="691"/>
    </location>
</feature>
<evidence type="ECO:0000256" key="9">
    <source>
        <dbReference type="ARBA" id="ARBA00023237"/>
    </source>
</evidence>
<feature type="domain" description="TonB-dependent receptor plug" evidence="14">
    <location>
        <begin position="45"/>
        <end position="145"/>
    </location>
</feature>
<accession>A0A212KHV5</accession>
<evidence type="ECO:0000256" key="6">
    <source>
        <dbReference type="ARBA" id="ARBA00023077"/>
    </source>
</evidence>
<evidence type="ECO:0000256" key="7">
    <source>
        <dbReference type="ARBA" id="ARBA00023136"/>
    </source>
</evidence>
<keyword evidence="3 10" id="KW-1134">Transmembrane beta strand</keyword>
<dbReference type="PROSITE" id="PS52016">
    <property type="entry name" value="TONB_DEPENDENT_REC_3"/>
    <property type="match status" value="1"/>
</dbReference>
<evidence type="ECO:0000256" key="3">
    <source>
        <dbReference type="ARBA" id="ARBA00022452"/>
    </source>
</evidence>
<feature type="domain" description="TonB-dependent receptor-like beta-barrel" evidence="13">
    <location>
        <begin position="237"/>
        <end position="664"/>
    </location>
</feature>
<name>A0A212KHV5_9BACT</name>
<evidence type="ECO:0000256" key="11">
    <source>
        <dbReference type="RuleBase" id="RU003357"/>
    </source>
</evidence>
<evidence type="ECO:0000256" key="1">
    <source>
        <dbReference type="ARBA" id="ARBA00004571"/>
    </source>
</evidence>
<dbReference type="InterPro" id="IPR036942">
    <property type="entry name" value="Beta-barrel_TonB_sf"/>
</dbReference>
<keyword evidence="4 10" id="KW-0812">Transmembrane</keyword>
<dbReference type="GO" id="GO:0009279">
    <property type="term" value="C:cell outer membrane"/>
    <property type="evidence" value="ECO:0007669"/>
    <property type="project" value="UniProtKB-SubCell"/>
</dbReference>
<feature type="signal peptide" evidence="12">
    <location>
        <begin position="1"/>
        <end position="22"/>
    </location>
</feature>
<dbReference type="GO" id="GO:0015344">
    <property type="term" value="F:siderophore uptake transmembrane transporter activity"/>
    <property type="evidence" value="ECO:0007669"/>
    <property type="project" value="TreeGrafter"/>
</dbReference>
<keyword evidence="8 15" id="KW-0675">Receptor</keyword>
<dbReference type="PANTHER" id="PTHR30069">
    <property type="entry name" value="TONB-DEPENDENT OUTER MEMBRANE RECEPTOR"/>
    <property type="match status" value="1"/>
</dbReference>
<evidence type="ECO:0000256" key="2">
    <source>
        <dbReference type="ARBA" id="ARBA00022448"/>
    </source>
</evidence>
<dbReference type="CDD" id="cd01347">
    <property type="entry name" value="ligand_gated_channel"/>
    <property type="match status" value="1"/>
</dbReference>
<gene>
    <name evidence="15" type="ORF">KM92DES2_20026</name>
</gene>
<keyword evidence="7 10" id="KW-0472">Membrane</keyword>
<evidence type="ECO:0000313" key="15">
    <source>
        <dbReference type="EMBL" id="SBW11316.1"/>
    </source>
</evidence>
<keyword evidence="9 10" id="KW-0998">Cell outer membrane</keyword>
<keyword evidence="5 12" id="KW-0732">Signal</keyword>
<evidence type="ECO:0000256" key="10">
    <source>
        <dbReference type="PROSITE-ProRule" id="PRU01360"/>
    </source>
</evidence>
<dbReference type="PANTHER" id="PTHR30069:SF29">
    <property type="entry name" value="HEMOGLOBIN AND HEMOGLOBIN-HAPTOGLOBIN-BINDING PROTEIN 1-RELATED"/>
    <property type="match status" value="1"/>
</dbReference>
<dbReference type="InterPro" id="IPR012910">
    <property type="entry name" value="Plug_dom"/>
</dbReference>
<dbReference type="InterPro" id="IPR010917">
    <property type="entry name" value="TonB_rcpt_CS"/>
</dbReference>
<dbReference type="SUPFAM" id="SSF56935">
    <property type="entry name" value="Porins"/>
    <property type="match status" value="1"/>
</dbReference>
<evidence type="ECO:0000256" key="8">
    <source>
        <dbReference type="ARBA" id="ARBA00023170"/>
    </source>
</evidence>
<evidence type="ECO:0000259" key="14">
    <source>
        <dbReference type="Pfam" id="PF07715"/>
    </source>
</evidence>
<evidence type="ECO:0000256" key="12">
    <source>
        <dbReference type="SAM" id="SignalP"/>
    </source>
</evidence>
<dbReference type="Pfam" id="PF00593">
    <property type="entry name" value="TonB_dep_Rec_b-barrel"/>
    <property type="match status" value="1"/>
</dbReference>